<dbReference type="EMBL" id="JAOYFB010000004">
    <property type="protein sequence ID" value="KAK4013612.1"/>
    <property type="molecule type" value="Genomic_DNA"/>
</dbReference>
<accession>A0ABQ9ZKY9</accession>
<reference evidence="1 2" key="1">
    <citation type="journal article" date="2023" name="Nucleic Acids Res.">
        <title>The hologenome of Daphnia magna reveals possible DNA methylation and microbiome-mediated evolution of the host genome.</title>
        <authorList>
            <person name="Chaturvedi A."/>
            <person name="Li X."/>
            <person name="Dhandapani V."/>
            <person name="Marshall H."/>
            <person name="Kissane S."/>
            <person name="Cuenca-Cambronero M."/>
            <person name="Asole G."/>
            <person name="Calvet F."/>
            <person name="Ruiz-Romero M."/>
            <person name="Marangio P."/>
            <person name="Guigo R."/>
            <person name="Rago D."/>
            <person name="Mirbahai L."/>
            <person name="Eastwood N."/>
            <person name="Colbourne J.K."/>
            <person name="Zhou J."/>
            <person name="Mallon E."/>
            <person name="Orsini L."/>
        </authorList>
    </citation>
    <scope>NUCLEOTIDE SEQUENCE [LARGE SCALE GENOMIC DNA]</scope>
    <source>
        <strain evidence="1">LRV0_1</strain>
    </source>
</reference>
<sequence>MSTSWGLRTNAKSSLWNSVTTDRKEMDLEEILLVGTSFLDITLGTDDIVTPHWFFPTFPSLSDHPFIYYEIMRATSPCSARLLKAPSPKLPNITKLDVLHLRSLVSMGLSHTPLPTLACSKSEVDSSISGLVSLFFSLVRKAKKKDDPTPTRLMP</sequence>
<comment type="caution">
    <text evidence="1">The sequence shown here is derived from an EMBL/GenBank/DDBJ whole genome shotgun (WGS) entry which is preliminary data.</text>
</comment>
<keyword evidence="2" id="KW-1185">Reference proteome</keyword>
<dbReference type="Proteomes" id="UP001234178">
    <property type="component" value="Unassembled WGS sequence"/>
</dbReference>
<protein>
    <recommendedName>
        <fullName evidence="3">Endonuclease/exonuclease/phosphatase domain-containing protein</fullName>
    </recommendedName>
</protein>
<name>A0ABQ9ZKY9_9CRUS</name>
<evidence type="ECO:0008006" key="3">
    <source>
        <dbReference type="Google" id="ProtNLM"/>
    </source>
</evidence>
<organism evidence="1 2">
    <name type="scientific">Daphnia magna</name>
    <dbReference type="NCBI Taxonomy" id="35525"/>
    <lineage>
        <taxon>Eukaryota</taxon>
        <taxon>Metazoa</taxon>
        <taxon>Ecdysozoa</taxon>
        <taxon>Arthropoda</taxon>
        <taxon>Crustacea</taxon>
        <taxon>Branchiopoda</taxon>
        <taxon>Diplostraca</taxon>
        <taxon>Cladocera</taxon>
        <taxon>Anomopoda</taxon>
        <taxon>Daphniidae</taxon>
        <taxon>Daphnia</taxon>
    </lineage>
</organism>
<evidence type="ECO:0000313" key="1">
    <source>
        <dbReference type="EMBL" id="KAK4013612.1"/>
    </source>
</evidence>
<proteinExistence type="predicted"/>
<evidence type="ECO:0000313" key="2">
    <source>
        <dbReference type="Proteomes" id="UP001234178"/>
    </source>
</evidence>
<gene>
    <name evidence="1" type="ORF">OUZ56_026165</name>
</gene>